<feature type="domain" description="J" evidence="2">
    <location>
        <begin position="126"/>
        <end position="190"/>
    </location>
</feature>
<feature type="compositionally biased region" description="Polar residues" evidence="1">
    <location>
        <begin position="208"/>
        <end position="217"/>
    </location>
</feature>
<evidence type="ECO:0000256" key="1">
    <source>
        <dbReference type="SAM" id="MobiDB-lite"/>
    </source>
</evidence>
<dbReference type="PRINTS" id="PR00625">
    <property type="entry name" value="JDOMAIN"/>
</dbReference>
<dbReference type="SMART" id="SM00271">
    <property type="entry name" value="DnaJ"/>
    <property type="match status" value="1"/>
</dbReference>
<evidence type="ECO:0000259" key="2">
    <source>
        <dbReference type="PROSITE" id="PS50076"/>
    </source>
</evidence>
<proteinExistence type="predicted"/>
<dbReference type="InterPro" id="IPR001623">
    <property type="entry name" value="DnaJ_domain"/>
</dbReference>
<evidence type="ECO:0000313" key="3">
    <source>
        <dbReference type="EnsemblPlants" id="Kaladp0018s0314.1.v1.1"/>
    </source>
</evidence>
<dbReference type="AlphaFoldDB" id="A0A7N0ZRL8"/>
<dbReference type="PROSITE" id="PS50076">
    <property type="entry name" value="DNAJ_2"/>
    <property type="match status" value="1"/>
</dbReference>
<feature type="region of interest" description="Disordered" evidence="1">
    <location>
        <begin position="186"/>
        <end position="240"/>
    </location>
</feature>
<sequence length="398" mass="44048">MKKKRSRSFVSSLFNPRSFLALSSRLPPAKSILRLENKETGLSSGHHQRLVCRRCDSWSMDFNKEEAVRARGIAEEKLWNNDFGGARRIALRAKKLDSELDSINHILSVCDVHCAAENRINGKEMDWYGILQMEQTGDESTIKRQYRKLALLLHPDKNRYSGAEAAFKLIREAEMVLLDGPKRRLHDSVRANSAPAKKPSSTDEKPQVANNMSTPAVSGQAKKNPPRRQPRAQPKAYGKPGAKFSVWTECSFCQYKNDFIVGKLGSPFICESCRKTFIPRTMSFGTKKGSQATTGLADASNIADPATWYEKLGVDDIKGKGSRKRGAGACEAPGKDVKRQCRSSNTSNEGCKAATNCKTKAGAEDCVHLSEGGLETHVAPRKSTRQKPITSFYGAFES</sequence>
<reference evidence="3" key="1">
    <citation type="submission" date="2021-01" db="UniProtKB">
        <authorList>
            <consortium name="EnsemblPlants"/>
        </authorList>
    </citation>
    <scope>IDENTIFICATION</scope>
</reference>
<dbReference type="PANTHER" id="PTHR44137">
    <property type="entry name" value="BNAC03G44070D PROTEIN"/>
    <property type="match status" value="1"/>
</dbReference>
<dbReference type="SUPFAM" id="SSF46565">
    <property type="entry name" value="Chaperone J-domain"/>
    <property type="match status" value="1"/>
</dbReference>
<dbReference type="Gramene" id="Kaladp0018s0314.1.v1.1">
    <property type="protein sequence ID" value="Kaladp0018s0314.1.v1.1"/>
    <property type="gene ID" value="Kaladp0018s0314.v1.1"/>
</dbReference>
<keyword evidence="4" id="KW-1185">Reference proteome</keyword>
<organism evidence="3 4">
    <name type="scientific">Kalanchoe fedtschenkoi</name>
    <name type="common">Lavender scallops</name>
    <name type="synonym">South American air plant</name>
    <dbReference type="NCBI Taxonomy" id="63787"/>
    <lineage>
        <taxon>Eukaryota</taxon>
        <taxon>Viridiplantae</taxon>
        <taxon>Streptophyta</taxon>
        <taxon>Embryophyta</taxon>
        <taxon>Tracheophyta</taxon>
        <taxon>Spermatophyta</taxon>
        <taxon>Magnoliopsida</taxon>
        <taxon>eudicotyledons</taxon>
        <taxon>Gunneridae</taxon>
        <taxon>Pentapetalae</taxon>
        <taxon>Saxifragales</taxon>
        <taxon>Crassulaceae</taxon>
        <taxon>Kalanchoe</taxon>
    </lineage>
</organism>
<dbReference type="OMA" id="AGNSHEG"/>
<dbReference type="Gene3D" id="1.10.287.110">
    <property type="entry name" value="DnaJ domain"/>
    <property type="match status" value="1"/>
</dbReference>
<dbReference type="CDD" id="cd06257">
    <property type="entry name" value="DnaJ"/>
    <property type="match status" value="1"/>
</dbReference>
<evidence type="ECO:0000313" key="4">
    <source>
        <dbReference type="Proteomes" id="UP000594263"/>
    </source>
</evidence>
<name>A0A7N0ZRL8_KALFE</name>
<dbReference type="InterPro" id="IPR036869">
    <property type="entry name" value="J_dom_sf"/>
</dbReference>
<dbReference type="EnsemblPlants" id="Kaladp0018s0314.1.v1.1">
    <property type="protein sequence ID" value="Kaladp0018s0314.1.v1.1"/>
    <property type="gene ID" value="Kaladp0018s0314.v1.1"/>
</dbReference>
<dbReference type="PANTHER" id="PTHR44137:SF57">
    <property type="entry name" value="CHAPERONE DNAJ-DOMAIN PROTEIN"/>
    <property type="match status" value="1"/>
</dbReference>
<dbReference type="Pfam" id="PF00226">
    <property type="entry name" value="DnaJ"/>
    <property type="match status" value="1"/>
</dbReference>
<accession>A0A7N0ZRL8</accession>
<protein>
    <recommendedName>
        <fullName evidence="2">J domain-containing protein</fullName>
    </recommendedName>
</protein>
<dbReference type="Proteomes" id="UP000594263">
    <property type="component" value="Unplaced"/>
</dbReference>